<keyword evidence="2" id="KW-1185">Reference proteome</keyword>
<accession>M0D1F1</accession>
<protein>
    <submittedName>
        <fullName evidence="1">Uncharacterized protein</fullName>
    </submittedName>
</protein>
<sequence>MVDLNNTRDIEGFELVGNLLDELSNFVCGVRVRLWNLEVIVLAELVEKACIEATCRDGLHFAYSSDSELLAPRAI</sequence>
<dbReference type="AlphaFoldDB" id="M0D1F1"/>
<dbReference type="EMBL" id="AOIV01000036">
    <property type="protein sequence ID" value="ELZ28693.1"/>
    <property type="molecule type" value="Genomic_DNA"/>
</dbReference>
<proteinExistence type="predicted"/>
<comment type="caution">
    <text evidence="1">The sequence shown here is derived from an EMBL/GenBank/DDBJ whole genome shotgun (WGS) entry which is preliminary data.</text>
</comment>
<evidence type="ECO:0000313" key="2">
    <source>
        <dbReference type="Proteomes" id="UP000011513"/>
    </source>
</evidence>
<reference evidence="1 2" key="1">
    <citation type="journal article" date="2014" name="PLoS Genet.">
        <title>Phylogenetically driven sequencing of extremely halophilic archaea reveals strategies for static and dynamic osmo-response.</title>
        <authorList>
            <person name="Becker E.A."/>
            <person name="Seitzer P.M."/>
            <person name="Tritt A."/>
            <person name="Larsen D."/>
            <person name="Krusor M."/>
            <person name="Yao A.I."/>
            <person name="Wu D."/>
            <person name="Madern D."/>
            <person name="Eisen J.A."/>
            <person name="Darling A.E."/>
            <person name="Facciotti M.T."/>
        </authorList>
    </citation>
    <scope>NUCLEOTIDE SEQUENCE [LARGE SCALE GENOMIC DNA]</scope>
    <source>
        <strain evidence="1 2">JCM 14848</strain>
    </source>
</reference>
<organism evidence="1 2">
    <name type="scientific">Halogeometricum pallidum JCM 14848</name>
    <dbReference type="NCBI Taxonomy" id="1227487"/>
    <lineage>
        <taxon>Archaea</taxon>
        <taxon>Methanobacteriati</taxon>
        <taxon>Methanobacteriota</taxon>
        <taxon>Stenosarchaea group</taxon>
        <taxon>Halobacteria</taxon>
        <taxon>Halobacteriales</taxon>
        <taxon>Haloferacaceae</taxon>
        <taxon>Halogeometricum</taxon>
    </lineage>
</organism>
<evidence type="ECO:0000313" key="1">
    <source>
        <dbReference type="EMBL" id="ELZ28693.1"/>
    </source>
</evidence>
<name>M0D1F1_HALPD</name>
<gene>
    <name evidence="1" type="ORF">C474_14394</name>
</gene>
<dbReference type="Proteomes" id="UP000011513">
    <property type="component" value="Unassembled WGS sequence"/>
</dbReference>
<dbReference type="InParanoid" id="M0D1F1"/>